<name>A0A6L3JSK9_9BACE</name>
<dbReference type="SUPFAM" id="SSF101908">
    <property type="entry name" value="Putative isomerase YbhE"/>
    <property type="match status" value="1"/>
</dbReference>
<dbReference type="InterPro" id="IPR036278">
    <property type="entry name" value="Sialidase_sf"/>
</dbReference>
<dbReference type="RefSeq" id="WP_149948225.1">
    <property type="nucleotide sequence ID" value="NZ_JBBNMF010000040.1"/>
</dbReference>
<evidence type="ECO:0000313" key="1">
    <source>
        <dbReference type="EMBL" id="KAA5413308.1"/>
    </source>
</evidence>
<dbReference type="AlphaFoldDB" id="A0A6L3JSK9"/>
<reference evidence="1 2" key="1">
    <citation type="journal article" date="2019" name="Nat. Med.">
        <title>A library of human gut bacterial isolates paired with longitudinal multiomics data enables mechanistic microbiome research.</title>
        <authorList>
            <person name="Poyet M."/>
            <person name="Groussin M."/>
            <person name="Gibbons S.M."/>
            <person name="Avila-Pacheco J."/>
            <person name="Jiang X."/>
            <person name="Kearney S.M."/>
            <person name="Perrotta A.R."/>
            <person name="Berdy B."/>
            <person name="Zhao S."/>
            <person name="Lieberman T.D."/>
            <person name="Swanson P.K."/>
            <person name="Smith M."/>
            <person name="Roesemann S."/>
            <person name="Alexander J.E."/>
            <person name="Rich S.A."/>
            <person name="Livny J."/>
            <person name="Vlamakis H."/>
            <person name="Clish C."/>
            <person name="Bullock K."/>
            <person name="Deik A."/>
            <person name="Scott J."/>
            <person name="Pierce K.A."/>
            <person name="Xavier R.J."/>
            <person name="Alm E.J."/>
        </authorList>
    </citation>
    <scope>NUCLEOTIDE SEQUENCE [LARGE SCALE GENOMIC DNA]</scope>
    <source>
        <strain evidence="1 2">BIOML-A8</strain>
    </source>
</reference>
<dbReference type="SUPFAM" id="SSF50939">
    <property type="entry name" value="Sialidases"/>
    <property type="match status" value="1"/>
</dbReference>
<gene>
    <name evidence="1" type="ORF">F2Y87_25960</name>
</gene>
<dbReference type="EMBL" id="VVYX01000051">
    <property type="protein sequence ID" value="KAA5413308.1"/>
    <property type="molecule type" value="Genomic_DNA"/>
</dbReference>
<sequence>MTILEKFKGVKVLEVTDDYFLGSKGYQIFKYDFSLKKYDFFASVIDKYSFFSKYSLLRRFLRAEINGLYSLKNGGYLVIAKKGIFYKNNHSSVFRKVFSIPRGSRPLNLCELPNGHIYWGEYFANIGKEAVHVYVSIDGGLTWKIAYTFSEGNINHIHGLFWDEFTNRLWFCTGDRENECIIGYTEDEFKTIVEVFRGNQEYRSCQLFFYEHFVVFATDSQYVQNEIKMFARDSMQINSLVKIQGTAIKGGQLGNISFLSTTVEPSEMNKDRYSHLWITDDGISWREIFKEKKDIWPFIFQFGSIEFPRYKCSRVLQRIFFNGRALKNIDGCSLSISIE</sequence>
<accession>A0A6L3JSK9</accession>
<comment type="caution">
    <text evidence="1">The sequence shown here is derived from an EMBL/GenBank/DDBJ whole genome shotgun (WGS) entry which is preliminary data.</text>
</comment>
<dbReference type="Proteomes" id="UP000482653">
    <property type="component" value="Unassembled WGS sequence"/>
</dbReference>
<protein>
    <recommendedName>
        <fullName evidence="3">Exo-alpha-sialidase</fullName>
    </recommendedName>
</protein>
<proteinExistence type="predicted"/>
<evidence type="ECO:0008006" key="3">
    <source>
        <dbReference type="Google" id="ProtNLM"/>
    </source>
</evidence>
<evidence type="ECO:0000313" key="2">
    <source>
        <dbReference type="Proteomes" id="UP000482653"/>
    </source>
</evidence>
<organism evidence="1 2">
    <name type="scientific">Bacteroides cellulosilyticus</name>
    <dbReference type="NCBI Taxonomy" id="246787"/>
    <lineage>
        <taxon>Bacteria</taxon>
        <taxon>Pseudomonadati</taxon>
        <taxon>Bacteroidota</taxon>
        <taxon>Bacteroidia</taxon>
        <taxon>Bacteroidales</taxon>
        <taxon>Bacteroidaceae</taxon>
        <taxon>Bacteroides</taxon>
    </lineage>
</organism>